<dbReference type="AlphaFoldDB" id="A0AAN8S1B4"/>
<name>A0AAN8S1B4_POLSC</name>
<feature type="region of interest" description="Disordered" evidence="1">
    <location>
        <begin position="32"/>
        <end position="81"/>
    </location>
</feature>
<organism evidence="2 3">
    <name type="scientific">Polyplax serrata</name>
    <name type="common">Common mouse louse</name>
    <dbReference type="NCBI Taxonomy" id="468196"/>
    <lineage>
        <taxon>Eukaryota</taxon>
        <taxon>Metazoa</taxon>
        <taxon>Ecdysozoa</taxon>
        <taxon>Arthropoda</taxon>
        <taxon>Hexapoda</taxon>
        <taxon>Insecta</taxon>
        <taxon>Pterygota</taxon>
        <taxon>Neoptera</taxon>
        <taxon>Paraneoptera</taxon>
        <taxon>Psocodea</taxon>
        <taxon>Troctomorpha</taxon>
        <taxon>Phthiraptera</taxon>
        <taxon>Anoplura</taxon>
        <taxon>Polyplacidae</taxon>
        <taxon>Polyplax</taxon>
    </lineage>
</organism>
<evidence type="ECO:0000256" key="1">
    <source>
        <dbReference type="SAM" id="MobiDB-lite"/>
    </source>
</evidence>
<dbReference type="EMBL" id="JAWJWE010000003">
    <property type="protein sequence ID" value="KAK6638928.1"/>
    <property type="molecule type" value="Genomic_DNA"/>
</dbReference>
<gene>
    <name evidence="2" type="ORF">RUM43_007198</name>
</gene>
<feature type="compositionally biased region" description="Polar residues" evidence="1">
    <location>
        <begin position="32"/>
        <end position="42"/>
    </location>
</feature>
<comment type="caution">
    <text evidence="2">The sequence shown here is derived from an EMBL/GenBank/DDBJ whole genome shotgun (WGS) entry which is preliminary data.</text>
</comment>
<reference evidence="2 3" key="1">
    <citation type="submission" date="2023-10" db="EMBL/GenBank/DDBJ databases">
        <title>Genomes of two closely related lineages of the louse Polyplax serrata with different host specificities.</title>
        <authorList>
            <person name="Martinu J."/>
            <person name="Tarabai H."/>
            <person name="Stefka J."/>
            <person name="Hypsa V."/>
        </authorList>
    </citation>
    <scope>NUCLEOTIDE SEQUENCE [LARGE SCALE GENOMIC DNA]</scope>
    <source>
        <strain evidence="2">HR10_N</strain>
    </source>
</reference>
<protein>
    <submittedName>
        <fullName evidence="2">Uncharacterized protein</fullName>
    </submittedName>
</protein>
<dbReference type="Proteomes" id="UP001372834">
    <property type="component" value="Unassembled WGS sequence"/>
</dbReference>
<proteinExistence type="predicted"/>
<evidence type="ECO:0000313" key="3">
    <source>
        <dbReference type="Proteomes" id="UP001372834"/>
    </source>
</evidence>
<sequence>MTLDKRPPGGKCLSAEDFGENKLKDLIETKETVSPLTVTEPTSRFPRVTPVPEDTGTDNRHDSSPNPERIDDVQRPGKHSEDCTVALSSGRFYHLLLTTRDRVVFFLKRILMELVLTRDGTLTRERE</sequence>
<feature type="compositionally biased region" description="Basic and acidic residues" evidence="1">
    <location>
        <begin position="57"/>
        <end position="81"/>
    </location>
</feature>
<accession>A0AAN8S1B4</accession>
<evidence type="ECO:0000313" key="2">
    <source>
        <dbReference type="EMBL" id="KAK6638928.1"/>
    </source>
</evidence>